<comment type="caution">
    <text evidence="4">The sequence shown here is derived from an EMBL/GenBank/DDBJ whole genome shotgun (WGS) entry which is preliminary data.</text>
</comment>
<dbReference type="Pfam" id="PF21647">
    <property type="entry name" value="DUF6857"/>
    <property type="match status" value="1"/>
</dbReference>
<feature type="compositionally biased region" description="Basic and acidic residues" evidence="1">
    <location>
        <begin position="141"/>
        <end position="152"/>
    </location>
</feature>
<feature type="domain" description="DUF6857" evidence="3">
    <location>
        <begin position="269"/>
        <end position="573"/>
    </location>
</feature>
<evidence type="ECO:0000313" key="5">
    <source>
        <dbReference type="Proteomes" id="UP001174677"/>
    </source>
</evidence>
<feature type="compositionally biased region" description="Polar residues" evidence="1">
    <location>
        <begin position="226"/>
        <end position="242"/>
    </location>
</feature>
<dbReference type="InterPro" id="IPR048297">
    <property type="entry name" value="DUF936_dom_pln"/>
</dbReference>
<proteinExistence type="predicted"/>
<feature type="compositionally biased region" description="Basic and acidic residues" evidence="1">
    <location>
        <begin position="467"/>
        <end position="478"/>
    </location>
</feature>
<gene>
    <name evidence="4" type="ORF">P3X46_024235</name>
</gene>
<organism evidence="4 5">
    <name type="scientific">Hevea brasiliensis</name>
    <name type="common">Para rubber tree</name>
    <name type="synonym">Siphonia brasiliensis</name>
    <dbReference type="NCBI Taxonomy" id="3981"/>
    <lineage>
        <taxon>Eukaryota</taxon>
        <taxon>Viridiplantae</taxon>
        <taxon>Streptophyta</taxon>
        <taxon>Embryophyta</taxon>
        <taxon>Tracheophyta</taxon>
        <taxon>Spermatophyta</taxon>
        <taxon>Magnoliopsida</taxon>
        <taxon>eudicotyledons</taxon>
        <taxon>Gunneridae</taxon>
        <taxon>Pentapetalae</taxon>
        <taxon>rosids</taxon>
        <taxon>fabids</taxon>
        <taxon>Malpighiales</taxon>
        <taxon>Euphorbiaceae</taxon>
        <taxon>Crotonoideae</taxon>
        <taxon>Micrandreae</taxon>
        <taxon>Hevea</taxon>
    </lineage>
</organism>
<dbReference type="InterPro" id="IPR049172">
    <property type="entry name" value="DUF6857_pln"/>
</dbReference>
<protein>
    <recommendedName>
        <fullName evidence="6">DUF936 domain-containing protein</fullName>
    </recommendedName>
</protein>
<feature type="region of interest" description="Disordered" evidence="1">
    <location>
        <begin position="112"/>
        <end position="152"/>
    </location>
</feature>
<dbReference type="EMBL" id="JARPOI010000014">
    <property type="protein sequence ID" value="KAJ9158671.1"/>
    <property type="molecule type" value="Genomic_DNA"/>
</dbReference>
<dbReference type="Proteomes" id="UP001174677">
    <property type="component" value="Chromosome 14"/>
</dbReference>
<keyword evidence="5" id="KW-1185">Reference proteome</keyword>
<dbReference type="PANTHER" id="PTHR31928:SF7">
    <property type="entry name" value="FACTOR 1-DELTA, PUTATIVE (DUF936)-RELATED"/>
    <property type="match status" value="1"/>
</dbReference>
<evidence type="ECO:0000259" key="2">
    <source>
        <dbReference type="Pfam" id="PF06075"/>
    </source>
</evidence>
<accession>A0ABQ9L5E5</accession>
<dbReference type="InterPro" id="IPR010341">
    <property type="entry name" value="DUF936_pln"/>
</dbReference>
<reference evidence="4" key="1">
    <citation type="journal article" date="2023" name="Plant Biotechnol. J.">
        <title>Chromosome-level wild Hevea brasiliensis genome provides new tools for genomic-assisted breeding and valuable loci to elevate rubber yield.</title>
        <authorList>
            <person name="Cheng H."/>
            <person name="Song X."/>
            <person name="Hu Y."/>
            <person name="Wu T."/>
            <person name="Yang Q."/>
            <person name="An Z."/>
            <person name="Feng S."/>
            <person name="Deng Z."/>
            <person name="Wu W."/>
            <person name="Zeng X."/>
            <person name="Tu M."/>
            <person name="Wang X."/>
            <person name="Huang H."/>
        </authorList>
    </citation>
    <scope>NUCLEOTIDE SEQUENCE</scope>
    <source>
        <strain evidence="4">MT/VB/25A 57/8</strain>
    </source>
</reference>
<feature type="region of interest" description="Disordered" evidence="1">
    <location>
        <begin position="182"/>
        <end position="251"/>
    </location>
</feature>
<evidence type="ECO:0000259" key="3">
    <source>
        <dbReference type="Pfam" id="PF21647"/>
    </source>
</evidence>
<feature type="domain" description="DUF936" evidence="2">
    <location>
        <begin position="4"/>
        <end position="121"/>
    </location>
</feature>
<feature type="compositionally biased region" description="Basic and acidic residues" evidence="1">
    <location>
        <begin position="207"/>
        <end position="221"/>
    </location>
</feature>
<evidence type="ECO:0000256" key="1">
    <source>
        <dbReference type="SAM" id="MobiDB-lite"/>
    </source>
</evidence>
<feature type="compositionally biased region" description="Polar residues" evidence="1">
    <location>
        <begin position="454"/>
        <end position="466"/>
    </location>
</feature>
<evidence type="ECO:0000313" key="4">
    <source>
        <dbReference type="EMBL" id="KAJ9158671.1"/>
    </source>
</evidence>
<name>A0ABQ9L5E5_HEVBR</name>
<feature type="region of interest" description="Disordered" evidence="1">
    <location>
        <begin position="439"/>
        <end position="483"/>
    </location>
</feature>
<dbReference type="PANTHER" id="PTHR31928">
    <property type="entry name" value="EXPRESSED PROTEIN"/>
    <property type="match status" value="1"/>
</dbReference>
<feature type="compositionally biased region" description="Low complexity" evidence="1">
    <location>
        <begin position="188"/>
        <end position="204"/>
    </location>
</feature>
<evidence type="ECO:0008006" key="6">
    <source>
        <dbReference type="Google" id="ProtNLM"/>
    </source>
</evidence>
<dbReference type="Pfam" id="PF06075">
    <property type="entry name" value="DUF936"/>
    <property type="match status" value="1"/>
</dbReference>
<sequence length="575" mass="63840">MASLTPGLLSKLLENAGNKDLRVTGEHRSALLQVLEILPFLAGPDDPWQSRGFFLKVSDSLHSAYVSVQDEDVDLIYSDKIQLGQFVYVSRLDSASPVPVLRGLKPVPKRRPCVGNPKDLVSSDMLPIRPSMNFSKQKKGSKTDGLPKKIAVDCKARRRDSLGNGTKAEGLELRRLSLDSSRRIWNQTPTPKSSSTPSMTLKSSKNFKFDKKTSSKNDLSFKRPTLSISPLKSKNEVSSPKATTRPLKKELKSTTDHAIPSCLVKLPLSSTTCSAQRISWDAVPSAIQNLGKETVHHRNVAFVAAVSALEEASAAENVILCVREFAELCKSSQNMSSVSLVEKYLDLHQNMQKAAKVINSLISDSLLEAKSSFYDSLQCLLPNARKTKMNKNAALWVHAAIETNFSKFILLKEPEKSEMVDSDKCHYVILGSIPEELHSENQSPQIKGRPRNHGNLSDASPEQEPSSWKKMDPKKNDCPKGSGLKETASLAEKLLLHSHEWFLNYMENSLNNGFQFCMGGDSEIAYLLRQLKRVNQWLDDWGGLGVKVDGRIEDLRKKLYGFLLEHVDTAVAAVK</sequence>